<evidence type="ECO:0000313" key="1">
    <source>
        <dbReference type="EMBL" id="MFI2473485.1"/>
    </source>
</evidence>
<gene>
    <name evidence="1" type="ORF">ACH49W_08910</name>
</gene>
<name>A0ABW7WXA9_9NOCA</name>
<sequence>MTRRVKFRLRATTPRAAGLPLTANPAAWARIATPRRSIQNVENYRDKHHPVKTVAITQLNLIQFNPGHRMGCGPIARRNMY</sequence>
<keyword evidence="2" id="KW-1185">Reference proteome</keyword>
<dbReference type="EMBL" id="JBIRYO010000004">
    <property type="protein sequence ID" value="MFI2473485.1"/>
    <property type="molecule type" value="Genomic_DNA"/>
</dbReference>
<evidence type="ECO:0000313" key="2">
    <source>
        <dbReference type="Proteomes" id="UP001611415"/>
    </source>
</evidence>
<reference evidence="1 2" key="1">
    <citation type="submission" date="2024-10" db="EMBL/GenBank/DDBJ databases">
        <title>The Natural Products Discovery Center: Release of the First 8490 Sequenced Strains for Exploring Actinobacteria Biosynthetic Diversity.</title>
        <authorList>
            <person name="Kalkreuter E."/>
            <person name="Kautsar S.A."/>
            <person name="Yang D."/>
            <person name="Bader C.D."/>
            <person name="Teijaro C.N."/>
            <person name="Fluegel L."/>
            <person name="Davis C.M."/>
            <person name="Simpson J.R."/>
            <person name="Lauterbach L."/>
            <person name="Steele A.D."/>
            <person name="Gui C."/>
            <person name="Meng S."/>
            <person name="Li G."/>
            <person name="Viehrig K."/>
            <person name="Ye F."/>
            <person name="Su P."/>
            <person name="Kiefer A.F."/>
            <person name="Nichols A."/>
            <person name="Cepeda A.J."/>
            <person name="Yan W."/>
            <person name="Fan B."/>
            <person name="Jiang Y."/>
            <person name="Adhikari A."/>
            <person name="Zheng C.-J."/>
            <person name="Schuster L."/>
            <person name="Cowan T.M."/>
            <person name="Smanski M.J."/>
            <person name="Chevrette M.G."/>
            <person name="De Carvalho L.P.S."/>
            <person name="Shen B."/>
        </authorList>
    </citation>
    <scope>NUCLEOTIDE SEQUENCE [LARGE SCALE GENOMIC DNA]</scope>
    <source>
        <strain evidence="1 2">NPDC019275</strain>
    </source>
</reference>
<protein>
    <recommendedName>
        <fullName evidence="3">Secreted protein</fullName>
    </recommendedName>
</protein>
<dbReference type="RefSeq" id="WP_397092119.1">
    <property type="nucleotide sequence ID" value="NZ_JBIRYO010000004.1"/>
</dbReference>
<accession>A0ABW7WXA9</accession>
<proteinExistence type="predicted"/>
<evidence type="ECO:0008006" key="3">
    <source>
        <dbReference type="Google" id="ProtNLM"/>
    </source>
</evidence>
<organism evidence="1 2">
    <name type="scientific">Nocardia xishanensis</name>
    <dbReference type="NCBI Taxonomy" id="238964"/>
    <lineage>
        <taxon>Bacteria</taxon>
        <taxon>Bacillati</taxon>
        <taxon>Actinomycetota</taxon>
        <taxon>Actinomycetes</taxon>
        <taxon>Mycobacteriales</taxon>
        <taxon>Nocardiaceae</taxon>
        <taxon>Nocardia</taxon>
    </lineage>
</organism>
<comment type="caution">
    <text evidence="1">The sequence shown here is derived from an EMBL/GenBank/DDBJ whole genome shotgun (WGS) entry which is preliminary data.</text>
</comment>
<dbReference type="Proteomes" id="UP001611415">
    <property type="component" value="Unassembled WGS sequence"/>
</dbReference>